<dbReference type="InterPro" id="IPR029510">
    <property type="entry name" value="Ald_DH_CS_GLU"/>
</dbReference>
<keyword evidence="2 4" id="KW-0560">Oxidoreductase</keyword>
<dbReference type="InterPro" id="IPR012394">
    <property type="entry name" value="Aldehyde_DH_NAD(P)"/>
</dbReference>
<dbReference type="AlphaFoldDB" id="A0A073JZW8"/>
<evidence type="ECO:0000256" key="1">
    <source>
        <dbReference type="ARBA" id="ARBA00009986"/>
    </source>
</evidence>
<dbReference type="InterPro" id="IPR015590">
    <property type="entry name" value="Aldehyde_DH_dom"/>
</dbReference>
<dbReference type="PANTHER" id="PTHR43570:SF16">
    <property type="entry name" value="ALDEHYDE DEHYDROGENASE TYPE III, ISOFORM Q"/>
    <property type="match status" value="1"/>
</dbReference>
<dbReference type="PANTHER" id="PTHR43570">
    <property type="entry name" value="ALDEHYDE DEHYDROGENASE"/>
    <property type="match status" value="1"/>
</dbReference>
<dbReference type="FunFam" id="3.40.309.10:FF:000003">
    <property type="entry name" value="Aldehyde dehydrogenase"/>
    <property type="match status" value="1"/>
</dbReference>
<evidence type="ECO:0000259" key="9">
    <source>
        <dbReference type="Pfam" id="PF00171"/>
    </source>
</evidence>
<dbReference type="STRING" id="574376.BAMA_18720"/>
<dbReference type="Proteomes" id="UP000027822">
    <property type="component" value="Unassembled WGS sequence"/>
</dbReference>
<dbReference type="eggNOG" id="COG1012">
    <property type="taxonomic scope" value="Bacteria"/>
</dbReference>
<protein>
    <recommendedName>
        <fullName evidence="4">Aldehyde dehydrogenase</fullName>
    </recommendedName>
</protein>
<evidence type="ECO:0000313" key="11">
    <source>
        <dbReference type="Proteomes" id="UP000027822"/>
    </source>
</evidence>
<evidence type="ECO:0000256" key="2">
    <source>
        <dbReference type="ARBA" id="ARBA00023002"/>
    </source>
</evidence>
<keyword evidence="3" id="KW-0520">NAD</keyword>
<evidence type="ECO:0000256" key="3">
    <source>
        <dbReference type="ARBA" id="ARBA00023027"/>
    </source>
</evidence>
<dbReference type="Gene3D" id="3.40.605.10">
    <property type="entry name" value="Aldehyde Dehydrogenase, Chain A, domain 1"/>
    <property type="match status" value="1"/>
</dbReference>
<dbReference type="CDD" id="cd07136">
    <property type="entry name" value="ALDH_YwdH-P39616"/>
    <property type="match status" value="1"/>
</dbReference>
<feature type="active site" evidence="5 6">
    <location>
        <position position="215"/>
    </location>
</feature>
<dbReference type="PROSITE" id="PS00070">
    <property type="entry name" value="ALDEHYDE_DEHYDR_CYS"/>
    <property type="match status" value="1"/>
</dbReference>
<dbReference type="SUPFAM" id="SSF53720">
    <property type="entry name" value="ALDH-like"/>
    <property type="match status" value="1"/>
</dbReference>
<accession>A0A073JZW8</accession>
<keyword evidence="8" id="KW-0175">Coiled coil</keyword>
<organism evidence="10 11">
    <name type="scientific">Bacillus manliponensis</name>
    <dbReference type="NCBI Taxonomy" id="574376"/>
    <lineage>
        <taxon>Bacteria</taxon>
        <taxon>Bacillati</taxon>
        <taxon>Bacillota</taxon>
        <taxon>Bacilli</taxon>
        <taxon>Bacillales</taxon>
        <taxon>Bacillaceae</taxon>
        <taxon>Bacillus</taxon>
        <taxon>Bacillus cereus group</taxon>
    </lineage>
</organism>
<dbReference type="Pfam" id="PF00171">
    <property type="entry name" value="Aldedh"/>
    <property type="match status" value="1"/>
</dbReference>
<feature type="coiled-coil region" evidence="8">
    <location>
        <begin position="28"/>
        <end position="55"/>
    </location>
</feature>
<dbReference type="InterPro" id="IPR016160">
    <property type="entry name" value="Ald_DH_CS_CYS"/>
</dbReference>
<dbReference type="InterPro" id="IPR016162">
    <property type="entry name" value="Ald_DH_N"/>
</dbReference>
<name>A0A073JZW8_9BACI</name>
<dbReference type="FunFam" id="3.40.605.10:FF:000004">
    <property type="entry name" value="Aldehyde dehydrogenase"/>
    <property type="match status" value="1"/>
</dbReference>
<evidence type="ECO:0000256" key="8">
    <source>
        <dbReference type="SAM" id="Coils"/>
    </source>
</evidence>
<evidence type="ECO:0000256" key="5">
    <source>
        <dbReference type="PIRSR" id="PIRSR036492-1"/>
    </source>
</evidence>
<comment type="similarity">
    <text evidence="1 4 7">Belongs to the aldehyde dehydrogenase family.</text>
</comment>
<reference evidence="10 11" key="1">
    <citation type="submission" date="2014-06" db="EMBL/GenBank/DDBJ databases">
        <title>Draft genome sequence of Bacillus manliponensis JCM 15802 (MCCC 1A00708).</title>
        <authorList>
            <person name="Lai Q."/>
            <person name="Liu Y."/>
            <person name="Shao Z."/>
        </authorList>
    </citation>
    <scope>NUCLEOTIDE SEQUENCE [LARGE SCALE GENOMIC DNA]</scope>
    <source>
        <strain evidence="10 11">JCM 15802</strain>
    </source>
</reference>
<dbReference type="InterPro" id="IPR016161">
    <property type="entry name" value="Ald_DH/histidinol_DH"/>
</dbReference>
<proteinExistence type="inferred from homology"/>
<feature type="domain" description="Aldehyde dehydrogenase" evidence="9">
    <location>
        <begin position="4"/>
        <end position="434"/>
    </location>
</feature>
<evidence type="ECO:0000313" key="10">
    <source>
        <dbReference type="EMBL" id="KEK19816.1"/>
    </source>
</evidence>
<dbReference type="Gene3D" id="3.40.309.10">
    <property type="entry name" value="Aldehyde Dehydrogenase, Chain A, domain 2"/>
    <property type="match status" value="1"/>
</dbReference>
<evidence type="ECO:0000256" key="6">
    <source>
        <dbReference type="PROSITE-ProRule" id="PRU10007"/>
    </source>
</evidence>
<dbReference type="GO" id="GO:0004029">
    <property type="term" value="F:aldehyde dehydrogenase (NAD+) activity"/>
    <property type="evidence" value="ECO:0007669"/>
    <property type="project" value="TreeGrafter"/>
</dbReference>
<dbReference type="PROSITE" id="PS00687">
    <property type="entry name" value="ALDEHYDE_DEHYDR_GLU"/>
    <property type="match status" value="1"/>
</dbReference>
<keyword evidence="11" id="KW-1185">Reference proteome</keyword>
<evidence type="ECO:0000256" key="7">
    <source>
        <dbReference type="RuleBase" id="RU003345"/>
    </source>
</evidence>
<dbReference type="InterPro" id="IPR016163">
    <property type="entry name" value="Ald_DH_C"/>
</dbReference>
<dbReference type="EMBL" id="JOTN01000005">
    <property type="protein sequence ID" value="KEK19816.1"/>
    <property type="molecule type" value="Genomic_DNA"/>
</dbReference>
<dbReference type="GO" id="GO:0005737">
    <property type="term" value="C:cytoplasm"/>
    <property type="evidence" value="ECO:0007669"/>
    <property type="project" value="TreeGrafter"/>
</dbReference>
<dbReference type="PIRSF" id="PIRSF036492">
    <property type="entry name" value="ALDH"/>
    <property type="match status" value="1"/>
</dbReference>
<gene>
    <name evidence="10" type="ORF">BAMA_18720</name>
</gene>
<sequence>MKQIEEVHINQILQEHKQFFDQGATRTLEFRLEQLRKLKEGIQRYEKKITIALQNDLGKSEFETYLTEVGIVLDSIKNTMKRLKKWMKPQKVKTPITLWPSKSHIMKEPYGTVLIVGPYNYPFNLIIEPLIGAIAAGNCAVLKPSENTPNITSVINEMISEIFDKSYIRVVEGEREITSLLINAPFDYIFFTGSVQVGKIVMEAAAKNLVPVTLELGGKSPVIVDETANLDIAAKRIVWGKFLNTGQTCVAPDYIMVHSKVKAEFISKMKEVIGNYYGENPMHSKDYGRIVNERQFDRLTAIIEQDKENIIFGGNSVKENLYIEPTLLEAKSWSDAAMLDEIFGPILPILEYDELKTAIQTINNQPKPLALYVFTEDKNCEKEVLNSVSFGGGCVNDTILHLANPYLPFGGVGSSGIGAYHGKYSFDLFSHDKSIMKKTTKIDINVLFPPYNTNKLNLLKKLFK</sequence>
<feature type="active site" evidence="5">
    <location>
        <position position="249"/>
    </location>
</feature>
<comment type="caution">
    <text evidence="10">The sequence shown here is derived from an EMBL/GenBank/DDBJ whole genome shotgun (WGS) entry which is preliminary data.</text>
</comment>
<evidence type="ECO:0000256" key="4">
    <source>
        <dbReference type="PIRNR" id="PIRNR036492"/>
    </source>
</evidence>
<dbReference type="GO" id="GO:0006081">
    <property type="term" value="P:aldehyde metabolic process"/>
    <property type="evidence" value="ECO:0007669"/>
    <property type="project" value="InterPro"/>
</dbReference>